<dbReference type="PRINTS" id="PR01039">
    <property type="entry name" value="TRNASYNTHTRP"/>
</dbReference>
<dbReference type="EC" id="6.1.1.2" evidence="3"/>
<dbReference type="Proteomes" id="UP000780801">
    <property type="component" value="Unassembled WGS sequence"/>
</dbReference>
<dbReference type="AlphaFoldDB" id="A0A9P6G3T9"/>
<comment type="similarity">
    <text evidence="2 12">Belongs to the class-I aminoacyl-tRNA synthetase family.</text>
</comment>
<evidence type="ECO:0000256" key="11">
    <source>
        <dbReference type="ARBA" id="ARBA00030268"/>
    </source>
</evidence>
<comment type="caution">
    <text evidence="13">The sequence shown here is derived from an EMBL/GenBank/DDBJ whole genome shotgun (WGS) entry which is preliminary data.</text>
</comment>
<dbReference type="PANTHER" id="PTHR10055:SF1">
    <property type="entry name" value="TRYPTOPHAN--TRNA LIGASE, CYTOPLASMIC"/>
    <property type="match status" value="1"/>
</dbReference>
<evidence type="ECO:0000256" key="8">
    <source>
        <dbReference type="ARBA" id="ARBA00022840"/>
    </source>
</evidence>
<dbReference type="SUPFAM" id="SSF52374">
    <property type="entry name" value="Nucleotidylyl transferase"/>
    <property type="match status" value="1"/>
</dbReference>
<dbReference type="PROSITE" id="PS00178">
    <property type="entry name" value="AA_TRNA_LIGASE_I"/>
    <property type="match status" value="1"/>
</dbReference>
<organism evidence="13 14">
    <name type="scientific">Lunasporangiospora selenospora</name>
    <dbReference type="NCBI Taxonomy" id="979761"/>
    <lineage>
        <taxon>Eukaryota</taxon>
        <taxon>Fungi</taxon>
        <taxon>Fungi incertae sedis</taxon>
        <taxon>Mucoromycota</taxon>
        <taxon>Mortierellomycotina</taxon>
        <taxon>Mortierellomycetes</taxon>
        <taxon>Mortierellales</taxon>
        <taxon>Mortierellaceae</taxon>
        <taxon>Lunasporangiospora</taxon>
    </lineage>
</organism>
<dbReference type="InterPro" id="IPR001412">
    <property type="entry name" value="aa-tRNA-synth_I_CS"/>
</dbReference>
<name>A0A9P6G3T9_9FUNG</name>
<accession>A0A9P6G3T9</accession>
<dbReference type="GO" id="GO:0005737">
    <property type="term" value="C:cytoplasm"/>
    <property type="evidence" value="ECO:0007669"/>
    <property type="project" value="UniProtKB-SubCell"/>
</dbReference>
<dbReference type="NCBIfam" id="TIGR00233">
    <property type="entry name" value="trpS"/>
    <property type="match status" value="1"/>
</dbReference>
<dbReference type="GO" id="GO:0006436">
    <property type="term" value="P:tryptophanyl-tRNA aminoacylation"/>
    <property type="evidence" value="ECO:0007669"/>
    <property type="project" value="InterPro"/>
</dbReference>
<evidence type="ECO:0000256" key="7">
    <source>
        <dbReference type="ARBA" id="ARBA00022741"/>
    </source>
</evidence>
<reference evidence="13" key="1">
    <citation type="journal article" date="2020" name="Fungal Divers.">
        <title>Resolving the Mortierellaceae phylogeny through synthesis of multi-gene phylogenetics and phylogenomics.</title>
        <authorList>
            <person name="Vandepol N."/>
            <person name="Liber J."/>
            <person name="Desiro A."/>
            <person name="Na H."/>
            <person name="Kennedy M."/>
            <person name="Barry K."/>
            <person name="Grigoriev I.V."/>
            <person name="Miller A.N."/>
            <person name="O'Donnell K."/>
            <person name="Stajich J.E."/>
            <person name="Bonito G."/>
        </authorList>
    </citation>
    <scope>NUCLEOTIDE SEQUENCE</scope>
    <source>
        <strain evidence="13">KOD1015</strain>
    </source>
</reference>
<dbReference type="CDD" id="cd00806">
    <property type="entry name" value="TrpRS_core"/>
    <property type="match status" value="1"/>
</dbReference>
<evidence type="ECO:0000313" key="14">
    <source>
        <dbReference type="Proteomes" id="UP000780801"/>
    </source>
</evidence>
<evidence type="ECO:0000256" key="4">
    <source>
        <dbReference type="ARBA" id="ARBA00013782"/>
    </source>
</evidence>
<protein>
    <recommendedName>
        <fullName evidence="4">Tryptophan--tRNA ligase, cytoplasmic</fullName>
        <ecNumber evidence="3">6.1.1.2</ecNumber>
    </recommendedName>
    <alternativeName>
        <fullName evidence="11">Tryptophanyl-tRNA synthetase</fullName>
    </alternativeName>
</protein>
<evidence type="ECO:0000256" key="1">
    <source>
        <dbReference type="ARBA" id="ARBA00004496"/>
    </source>
</evidence>
<keyword evidence="8 12" id="KW-0067">ATP-binding</keyword>
<dbReference type="PANTHER" id="PTHR10055">
    <property type="entry name" value="TRYPTOPHANYL-TRNA SYNTHETASE"/>
    <property type="match status" value="1"/>
</dbReference>
<dbReference type="GO" id="GO:0005524">
    <property type="term" value="F:ATP binding"/>
    <property type="evidence" value="ECO:0007669"/>
    <property type="project" value="UniProtKB-KW"/>
</dbReference>
<keyword evidence="7 12" id="KW-0547">Nucleotide-binding</keyword>
<dbReference type="EMBL" id="JAABOA010000012">
    <property type="protein sequence ID" value="KAF9586624.1"/>
    <property type="molecule type" value="Genomic_DNA"/>
</dbReference>
<evidence type="ECO:0000256" key="6">
    <source>
        <dbReference type="ARBA" id="ARBA00022598"/>
    </source>
</evidence>
<dbReference type="InterPro" id="IPR002306">
    <property type="entry name" value="Trp-tRNA-ligase"/>
</dbReference>
<sequence length="420" mass="47618">MSTDQAVKEITTSMENLPASTQEQVEQVVDPWNVQGAIVDGKQLAIDYDRLIEQFGTRKIDEEVLQRMEKLTGRKPHVFLRRGLFFSHRELGRILDRFEQKKPFYLYTGRGPSSDSMHLGHMIPFMFCKYLQEVFDCPVVIQLTDDEKFLFKPHLKLEECIKFSRQNAKDIIAVGYNPDKTFIFSNLLHVGGEFYHNVVRISRCITYSQSKSTFGFNESDNIGKSHFVAIQAAPSFSNTFPAIFGARSDIPCLIPCAIDQDPYFRLTRDVAHKLKYPKPALIHAKFFPALQGPGTKMSASIDSSAIFMTDTAAQVKNKINRHAYSGGGATLELHREHGGNPDEDVPFQYLSFFLDNDEEINEIEKSYRAGTLSTGDLKKRCIDVLQQFVGDFQARKAAVSDEILDHFMTPRSMGVDLSSK</sequence>
<dbReference type="FunFam" id="1.10.240.10:FF:000003">
    <property type="entry name" value="Tryptophan--tRNA ligase, cytoplasmic"/>
    <property type="match status" value="1"/>
</dbReference>
<dbReference type="Gene3D" id="1.10.240.10">
    <property type="entry name" value="Tyrosyl-Transfer RNA Synthetase"/>
    <property type="match status" value="1"/>
</dbReference>
<comment type="subcellular location">
    <subcellularLocation>
        <location evidence="1">Cytoplasm</location>
    </subcellularLocation>
</comment>
<dbReference type="InterPro" id="IPR014729">
    <property type="entry name" value="Rossmann-like_a/b/a_fold"/>
</dbReference>
<dbReference type="Gene3D" id="3.40.50.620">
    <property type="entry name" value="HUPs"/>
    <property type="match status" value="1"/>
</dbReference>
<keyword evidence="10 12" id="KW-0030">Aminoacyl-tRNA synthetase</keyword>
<evidence type="ECO:0000313" key="13">
    <source>
        <dbReference type="EMBL" id="KAF9586624.1"/>
    </source>
</evidence>
<evidence type="ECO:0000256" key="2">
    <source>
        <dbReference type="ARBA" id="ARBA00005594"/>
    </source>
</evidence>
<dbReference type="OrthoDB" id="10261385at2759"/>
<keyword evidence="5" id="KW-0963">Cytoplasm</keyword>
<dbReference type="FunFam" id="3.40.50.620:FF:000033">
    <property type="entry name" value="tryptophan--tRNA ligase, cytoplasmic"/>
    <property type="match status" value="1"/>
</dbReference>
<evidence type="ECO:0000256" key="12">
    <source>
        <dbReference type="RuleBase" id="RU363036"/>
    </source>
</evidence>
<evidence type="ECO:0000256" key="9">
    <source>
        <dbReference type="ARBA" id="ARBA00022917"/>
    </source>
</evidence>
<dbReference type="InterPro" id="IPR002305">
    <property type="entry name" value="aa-tRNA-synth_Ic"/>
</dbReference>
<keyword evidence="14" id="KW-1185">Reference proteome</keyword>
<keyword evidence="9 12" id="KW-0648">Protein biosynthesis</keyword>
<proteinExistence type="inferred from homology"/>
<dbReference type="GO" id="GO:0004830">
    <property type="term" value="F:tryptophan-tRNA ligase activity"/>
    <property type="evidence" value="ECO:0007669"/>
    <property type="project" value="UniProtKB-EC"/>
</dbReference>
<evidence type="ECO:0000256" key="3">
    <source>
        <dbReference type="ARBA" id="ARBA00013161"/>
    </source>
</evidence>
<evidence type="ECO:0000256" key="10">
    <source>
        <dbReference type="ARBA" id="ARBA00023146"/>
    </source>
</evidence>
<dbReference type="Pfam" id="PF00579">
    <property type="entry name" value="tRNA-synt_1b"/>
    <property type="match status" value="2"/>
</dbReference>
<evidence type="ECO:0000256" key="5">
    <source>
        <dbReference type="ARBA" id="ARBA00022490"/>
    </source>
</evidence>
<gene>
    <name evidence="13" type="primary">WRS1</name>
    <name evidence="13" type="ORF">BGW38_000686</name>
</gene>
<keyword evidence="6 12" id="KW-0436">Ligase</keyword>